<dbReference type="SUPFAM" id="SSF81901">
    <property type="entry name" value="HCP-like"/>
    <property type="match status" value="1"/>
</dbReference>
<feature type="region of interest" description="Disordered" evidence="1">
    <location>
        <begin position="301"/>
        <end position="321"/>
    </location>
</feature>
<accession>A0A3M5GDQ3</accession>
<evidence type="ECO:0000256" key="1">
    <source>
        <dbReference type="SAM" id="MobiDB-lite"/>
    </source>
</evidence>
<dbReference type="Proteomes" id="UP000270499">
    <property type="component" value="Unassembled WGS sequence"/>
</dbReference>
<evidence type="ECO:0000313" key="3">
    <source>
        <dbReference type="EMBL" id="RMS84604.1"/>
    </source>
</evidence>
<comment type="caution">
    <text evidence="3">The sequence shown here is derived from an EMBL/GenBank/DDBJ whole genome shotgun (WGS) entry which is preliminary data.</text>
</comment>
<organism evidence="3 4">
    <name type="scientific">Pseudomonas savastanoi</name>
    <name type="common">Pseudomonas syringae pv. savastanoi</name>
    <dbReference type="NCBI Taxonomy" id="29438"/>
    <lineage>
        <taxon>Bacteria</taxon>
        <taxon>Pseudomonadati</taxon>
        <taxon>Pseudomonadota</taxon>
        <taxon>Gammaproteobacteria</taxon>
        <taxon>Pseudomonadales</taxon>
        <taxon>Pseudomonadaceae</taxon>
        <taxon>Pseudomonas</taxon>
    </lineage>
</organism>
<dbReference type="SMART" id="SM00671">
    <property type="entry name" value="SEL1"/>
    <property type="match status" value="1"/>
</dbReference>
<evidence type="ECO:0000259" key="2">
    <source>
        <dbReference type="Pfam" id="PF19933"/>
    </source>
</evidence>
<dbReference type="PROSITE" id="PS51257">
    <property type="entry name" value="PROKAR_LIPOPROTEIN"/>
    <property type="match status" value="1"/>
</dbReference>
<dbReference type="InterPro" id="IPR006597">
    <property type="entry name" value="Sel1-like"/>
</dbReference>
<dbReference type="PANTHER" id="PTHR11102:SF147">
    <property type="entry name" value="SEL1L ADAPTOR SUBUNIT OF ERAD E3 UBIQUITIN LIGASE"/>
    <property type="match status" value="1"/>
</dbReference>
<dbReference type="GO" id="GO:0036503">
    <property type="term" value="P:ERAD pathway"/>
    <property type="evidence" value="ECO:0007669"/>
    <property type="project" value="TreeGrafter"/>
</dbReference>
<feature type="compositionally biased region" description="Basic and acidic residues" evidence="1">
    <location>
        <begin position="302"/>
        <end position="312"/>
    </location>
</feature>
<protein>
    <submittedName>
        <fullName evidence="3">Sel1 repeat-containing protein</fullName>
    </submittedName>
</protein>
<dbReference type="EMBL" id="RBSW01000076">
    <property type="protein sequence ID" value="RMS84604.1"/>
    <property type="molecule type" value="Genomic_DNA"/>
</dbReference>
<reference evidence="3 4" key="1">
    <citation type="submission" date="2018-08" db="EMBL/GenBank/DDBJ databases">
        <title>Recombination of ecologically and evolutionarily significant loci maintains genetic cohesion in the Pseudomonas syringae species complex.</title>
        <authorList>
            <person name="Dillon M."/>
            <person name="Thakur S."/>
            <person name="Almeida R.N.D."/>
            <person name="Weir B.S."/>
            <person name="Guttman D.S."/>
        </authorList>
    </citation>
    <scope>NUCLEOTIDE SEQUENCE [LARGE SCALE GENOMIC DNA]</scope>
    <source>
        <strain evidence="3 4">ICMP 9421</strain>
    </source>
</reference>
<feature type="domain" description="DUF6396" evidence="2">
    <location>
        <begin position="234"/>
        <end position="341"/>
    </location>
</feature>
<dbReference type="AlphaFoldDB" id="A0A3M5GDQ3"/>
<dbReference type="Pfam" id="PF19933">
    <property type="entry name" value="DUF6396"/>
    <property type="match status" value="1"/>
</dbReference>
<sequence length="346" mass="38322">MEMFTRLVFLAILTTSLCACEKKGHDSVTDEDMAKAMERLSFVCTHEADNLPAISEDAQALYRYALFLKSKKGAKDYQQIGRYYRLAYAAGNYKAATNLHILISQGAVDSNNRSIEAIDIVEHLIAQGIPGGYYDMGHYLEVGYGVVRNKGSAYAYFRRAADLGNPAAQFYVARLLSSIPADTADVMQAMYKCAMEQGNGPAGVHYASYSKVVGHYADAVTGFHTTIRNGDYDAARNLARAFEGPPPSEELYYMALQRDEERVKRLDKINMFLSRHEHLGAKVPDLDDIVPLPPAPLPEWDGTFKWKRDRDSAAPPSPPSEELIQRIAAEKNLDPATGMPLAAVKK</sequence>
<dbReference type="PANTHER" id="PTHR11102">
    <property type="entry name" value="SEL-1-LIKE PROTEIN"/>
    <property type="match status" value="1"/>
</dbReference>
<dbReference type="InterPro" id="IPR045653">
    <property type="entry name" value="DUF6396"/>
</dbReference>
<name>A0A3M5GDQ3_PSESS</name>
<dbReference type="InterPro" id="IPR011990">
    <property type="entry name" value="TPR-like_helical_dom_sf"/>
</dbReference>
<gene>
    <name evidence="3" type="ORF">ALP59_00480</name>
</gene>
<evidence type="ECO:0000313" key="4">
    <source>
        <dbReference type="Proteomes" id="UP000270499"/>
    </source>
</evidence>
<dbReference type="InterPro" id="IPR050767">
    <property type="entry name" value="Sel1_AlgK"/>
</dbReference>
<proteinExistence type="predicted"/>
<dbReference type="Gene3D" id="1.25.40.10">
    <property type="entry name" value="Tetratricopeptide repeat domain"/>
    <property type="match status" value="1"/>
</dbReference>